<gene>
    <name evidence="1" type="ORF">DMB65_10875</name>
</gene>
<protein>
    <submittedName>
        <fullName evidence="1">Uncharacterized protein</fullName>
    </submittedName>
</protein>
<accession>A0A2V4BPE3</accession>
<proteinExistence type="predicted"/>
<dbReference type="EMBL" id="QJHK01000008">
    <property type="protein sequence ID" value="PXY40731.1"/>
    <property type="molecule type" value="Genomic_DNA"/>
</dbReference>
<organism evidence="1 2">
    <name type="scientific">Flavobacterium cheongpyeongense</name>
    <dbReference type="NCBI Taxonomy" id="2212651"/>
    <lineage>
        <taxon>Bacteria</taxon>
        <taxon>Pseudomonadati</taxon>
        <taxon>Bacteroidota</taxon>
        <taxon>Flavobacteriia</taxon>
        <taxon>Flavobacteriales</taxon>
        <taxon>Flavobacteriaceae</taxon>
        <taxon>Flavobacterium</taxon>
    </lineage>
</organism>
<keyword evidence="2" id="KW-1185">Reference proteome</keyword>
<reference evidence="1 2" key="1">
    <citation type="submission" date="2018-05" db="EMBL/GenBank/DDBJ databases">
        <title>Flavobacterium sp. strain IMCC34759, incomplete genome.</title>
        <authorList>
            <person name="Joung Y."/>
            <person name="Cho J."/>
        </authorList>
    </citation>
    <scope>NUCLEOTIDE SEQUENCE [LARGE SCALE GENOMIC DNA]</scope>
    <source>
        <strain evidence="1 2">IMCC34759</strain>
    </source>
</reference>
<dbReference type="AlphaFoldDB" id="A0A2V4BPE3"/>
<sequence length="332" mass="36604">MQIKNTMKKYACLLLFALLLNGCDDGDLTVEEFNFENVDSAHCGDTYELIYKIKNQESLLLQIPDETLKNVVTADGDPQEFDIDNSNYKLVYRAYDGTITSSNICDIIRPSTPNVSNEWYATGGKIYIATKVNTTLNTTDNSTTITGYTHTIYFKNLTFSKSAGIQVQPEFTFGTIITDADELNLDFKEEAEQCTTSKQIYNYSIGNGTSITIDNIDSDLIVNEVTPTGSPRKKLITTTNNKVTYKIYEGGVLSESYFCNTTIPTTPTVAEIWNAENGVDNTSGIIEVVTATLGPNTFTHTITLKNVTLNNGNVSFNLGNSFLLGILTTTTN</sequence>
<name>A0A2V4BPE3_9FLAO</name>
<evidence type="ECO:0000313" key="1">
    <source>
        <dbReference type="EMBL" id="PXY40731.1"/>
    </source>
</evidence>
<comment type="caution">
    <text evidence="1">The sequence shown here is derived from an EMBL/GenBank/DDBJ whole genome shotgun (WGS) entry which is preliminary data.</text>
</comment>
<dbReference type="Proteomes" id="UP000247903">
    <property type="component" value="Unassembled WGS sequence"/>
</dbReference>
<evidence type="ECO:0000313" key="2">
    <source>
        <dbReference type="Proteomes" id="UP000247903"/>
    </source>
</evidence>